<dbReference type="PRINTS" id="PR00455">
    <property type="entry name" value="HTHTETR"/>
</dbReference>
<name>A0ABV7Z406_9BACT</name>
<evidence type="ECO:0000256" key="1">
    <source>
        <dbReference type="ARBA" id="ARBA00023125"/>
    </source>
</evidence>
<evidence type="ECO:0000313" key="5">
    <source>
        <dbReference type="Proteomes" id="UP001595616"/>
    </source>
</evidence>
<keyword evidence="1 2" id="KW-0238">DNA-binding</keyword>
<evidence type="ECO:0000256" key="2">
    <source>
        <dbReference type="PROSITE-ProRule" id="PRU00335"/>
    </source>
</evidence>
<evidence type="ECO:0000259" key="3">
    <source>
        <dbReference type="PROSITE" id="PS50977"/>
    </source>
</evidence>
<dbReference type="PROSITE" id="PS50977">
    <property type="entry name" value="HTH_TETR_2"/>
    <property type="match status" value="1"/>
</dbReference>
<dbReference type="Gene3D" id="1.10.357.10">
    <property type="entry name" value="Tetracycline Repressor, domain 2"/>
    <property type="match status" value="1"/>
</dbReference>
<dbReference type="EMBL" id="JBHRYQ010000001">
    <property type="protein sequence ID" value="MFC3812923.1"/>
    <property type="molecule type" value="Genomic_DNA"/>
</dbReference>
<dbReference type="SUPFAM" id="SSF46689">
    <property type="entry name" value="Homeodomain-like"/>
    <property type="match status" value="1"/>
</dbReference>
<feature type="domain" description="HTH tetR-type" evidence="3">
    <location>
        <begin position="21"/>
        <end position="81"/>
    </location>
</feature>
<dbReference type="InterPro" id="IPR001647">
    <property type="entry name" value="HTH_TetR"/>
</dbReference>
<proteinExistence type="predicted"/>
<feature type="DNA-binding region" description="H-T-H motif" evidence="2">
    <location>
        <begin position="44"/>
        <end position="63"/>
    </location>
</feature>
<sequence>MEYNIKLILNPKLYLKDPEKSELGRNIIKYSIEIIDKIGYEQLTFKKLAKEINSTEASIYRYFENKHKLLIYVMDLYWGHICFQVISGIKNIENPKEQIHKIVDLLIWVEHQELYLGDINQKKIHNIAIAESSKTYLSKEVDELNKDMLFKPYKDLCKVIEDVFTAYNPSYKYPKSLASTLIETSHFQYHFMQHLPNLCDFSATKDLSKLEEYLNDLIFGALDYKRD</sequence>
<evidence type="ECO:0000313" key="4">
    <source>
        <dbReference type="EMBL" id="MFC3812923.1"/>
    </source>
</evidence>
<accession>A0ABV7Z406</accession>
<dbReference type="Pfam" id="PF00440">
    <property type="entry name" value="TetR_N"/>
    <property type="match status" value="1"/>
</dbReference>
<dbReference type="InterPro" id="IPR009057">
    <property type="entry name" value="Homeodomain-like_sf"/>
</dbReference>
<dbReference type="Proteomes" id="UP001595616">
    <property type="component" value="Unassembled WGS sequence"/>
</dbReference>
<protein>
    <submittedName>
        <fullName evidence="4">TetR/AcrR family transcriptional regulator</fullName>
    </submittedName>
</protein>
<comment type="caution">
    <text evidence="4">The sequence shown here is derived from an EMBL/GenBank/DDBJ whole genome shotgun (WGS) entry which is preliminary data.</text>
</comment>
<reference evidence="5" key="1">
    <citation type="journal article" date="2019" name="Int. J. Syst. Evol. Microbiol.">
        <title>The Global Catalogue of Microorganisms (GCM) 10K type strain sequencing project: providing services to taxonomists for standard genome sequencing and annotation.</title>
        <authorList>
            <consortium name="The Broad Institute Genomics Platform"/>
            <consortium name="The Broad Institute Genome Sequencing Center for Infectious Disease"/>
            <person name="Wu L."/>
            <person name="Ma J."/>
        </authorList>
    </citation>
    <scope>NUCLEOTIDE SEQUENCE [LARGE SCALE GENOMIC DNA]</scope>
    <source>
        <strain evidence="5">CECT 7956</strain>
    </source>
</reference>
<gene>
    <name evidence="4" type="ORF">ACFOOI_19830</name>
</gene>
<dbReference type="RefSeq" id="WP_379839829.1">
    <property type="nucleotide sequence ID" value="NZ_JBHRYQ010000001.1"/>
</dbReference>
<organism evidence="4 5">
    <name type="scientific">Lacihabitans lacunae</name>
    <dbReference type="NCBI Taxonomy" id="1028214"/>
    <lineage>
        <taxon>Bacteria</taxon>
        <taxon>Pseudomonadati</taxon>
        <taxon>Bacteroidota</taxon>
        <taxon>Cytophagia</taxon>
        <taxon>Cytophagales</taxon>
        <taxon>Leadbetterellaceae</taxon>
        <taxon>Lacihabitans</taxon>
    </lineage>
</organism>
<keyword evidence="5" id="KW-1185">Reference proteome</keyword>